<dbReference type="InterPro" id="IPR050680">
    <property type="entry name" value="YpeA/RimI_acetyltransf"/>
</dbReference>
<feature type="domain" description="N-acetyltransferase" evidence="3">
    <location>
        <begin position="104"/>
        <end position="257"/>
    </location>
</feature>
<evidence type="ECO:0000313" key="4">
    <source>
        <dbReference type="EMBL" id="GIM70036.1"/>
    </source>
</evidence>
<dbReference type="EMBL" id="BOQL01000029">
    <property type="protein sequence ID" value="GIM70036.1"/>
    <property type="molecule type" value="Genomic_DNA"/>
</dbReference>
<evidence type="ECO:0000256" key="2">
    <source>
        <dbReference type="ARBA" id="ARBA00023315"/>
    </source>
</evidence>
<keyword evidence="5" id="KW-1185">Reference proteome</keyword>
<name>A0A919SDV5_9ACTN</name>
<reference evidence="4" key="1">
    <citation type="submission" date="2021-03" db="EMBL/GenBank/DDBJ databases">
        <title>Whole genome shotgun sequence of Actinoplanes auranticolor NBRC 12245.</title>
        <authorList>
            <person name="Komaki H."/>
            <person name="Tamura T."/>
        </authorList>
    </citation>
    <scope>NUCLEOTIDE SEQUENCE</scope>
    <source>
        <strain evidence="4">NBRC 12245</strain>
    </source>
</reference>
<evidence type="ECO:0000259" key="3">
    <source>
        <dbReference type="PROSITE" id="PS51186"/>
    </source>
</evidence>
<dbReference type="InterPro" id="IPR056935">
    <property type="entry name" value="Rv0428c-like_C"/>
</dbReference>
<dbReference type="Gene3D" id="3.40.630.30">
    <property type="match status" value="1"/>
</dbReference>
<dbReference type="RefSeq" id="WP_212989915.1">
    <property type="nucleotide sequence ID" value="NZ_BAABEA010000053.1"/>
</dbReference>
<sequence length="257" mass="27298">MFDPMQGARAVRIERSAAAAWPAGRTEAAAGWLLRHTPGVARRRSNSALPPAPDRHPERSLDVVEAFYRAAGLPVTVQVGPAEQHRELDAALAARGYRREAPTLVLTAATADVIAATDPVLSLTVEGVPSAAWLAAHQSLNGPGDTSALARQVLARVPAPAAFVRAEVEERDAAIGMVVADGEWAGVFCMATSPEHRRRGLALAVLGAAARWAAGRDCAELYLQVEKANIAARELYSRVGFAHSHHYHYRVLGGAVS</sequence>
<dbReference type="PANTHER" id="PTHR43420:SF12">
    <property type="entry name" value="N-ACETYLTRANSFERASE DOMAIN-CONTAINING PROTEIN"/>
    <property type="match status" value="1"/>
</dbReference>
<dbReference type="InterPro" id="IPR000182">
    <property type="entry name" value="GNAT_dom"/>
</dbReference>
<dbReference type="Pfam" id="PF24553">
    <property type="entry name" value="Rv0428c_C"/>
    <property type="match status" value="1"/>
</dbReference>
<comment type="caution">
    <text evidence="4">The sequence shown here is derived from an EMBL/GenBank/DDBJ whole genome shotgun (WGS) entry which is preliminary data.</text>
</comment>
<organism evidence="4 5">
    <name type="scientific">Actinoplanes auranticolor</name>
    <dbReference type="NCBI Taxonomy" id="47988"/>
    <lineage>
        <taxon>Bacteria</taxon>
        <taxon>Bacillati</taxon>
        <taxon>Actinomycetota</taxon>
        <taxon>Actinomycetes</taxon>
        <taxon>Micromonosporales</taxon>
        <taxon>Micromonosporaceae</taxon>
        <taxon>Actinoplanes</taxon>
    </lineage>
</organism>
<dbReference type="AlphaFoldDB" id="A0A919SDV5"/>
<proteinExistence type="predicted"/>
<dbReference type="Proteomes" id="UP000681340">
    <property type="component" value="Unassembled WGS sequence"/>
</dbReference>
<dbReference type="PROSITE" id="PS51186">
    <property type="entry name" value="GNAT"/>
    <property type="match status" value="1"/>
</dbReference>
<evidence type="ECO:0000256" key="1">
    <source>
        <dbReference type="ARBA" id="ARBA00022679"/>
    </source>
</evidence>
<dbReference type="PANTHER" id="PTHR43420">
    <property type="entry name" value="ACETYLTRANSFERASE"/>
    <property type="match status" value="1"/>
</dbReference>
<accession>A0A919SDV5</accession>
<evidence type="ECO:0000313" key="5">
    <source>
        <dbReference type="Proteomes" id="UP000681340"/>
    </source>
</evidence>
<keyword evidence="2" id="KW-0012">Acyltransferase</keyword>
<gene>
    <name evidence="4" type="primary">yobR</name>
    <name evidence="4" type="ORF">Aau02nite_39130</name>
</gene>
<dbReference type="SUPFAM" id="SSF55729">
    <property type="entry name" value="Acyl-CoA N-acyltransferases (Nat)"/>
    <property type="match status" value="1"/>
</dbReference>
<dbReference type="InterPro" id="IPR016181">
    <property type="entry name" value="Acyl_CoA_acyltransferase"/>
</dbReference>
<dbReference type="GO" id="GO:0016747">
    <property type="term" value="F:acyltransferase activity, transferring groups other than amino-acyl groups"/>
    <property type="evidence" value="ECO:0007669"/>
    <property type="project" value="InterPro"/>
</dbReference>
<keyword evidence="1" id="KW-0808">Transferase</keyword>
<protein>
    <submittedName>
        <fullName evidence="4">N-acetyltransferase YobR</fullName>
    </submittedName>
</protein>